<accession>A0A3E0VMR2</accession>
<dbReference type="PANTHER" id="PTHR47396:SF2">
    <property type="entry name" value="HELICASE ATP-BINDING DOMAIN-CONTAINING PROTEIN"/>
    <property type="match status" value="1"/>
</dbReference>
<dbReference type="Proteomes" id="UP000256486">
    <property type="component" value="Unassembled WGS sequence"/>
</dbReference>
<evidence type="ECO:0000313" key="3">
    <source>
        <dbReference type="EMBL" id="RFA11176.1"/>
    </source>
</evidence>
<evidence type="ECO:0000256" key="1">
    <source>
        <dbReference type="SAM" id="MobiDB-lite"/>
    </source>
</evidence>
<proteinExistence type="predicted"/>
<dbReference type="Gene3D" id="3.40.50.300">
    <property type="entry name" value="P-loop containing nucleotide triphosphate hydrolases"/>
    <property type="match status" value="2"/>
</dbReference>
<dbReference type="Pfam" id="PF00271">
    <property type="entry name" value="Helicase_C"/>
    <property type="match status" value="1"/>
</dbReference>
<dbReference type="InterPro" id="IPR014001">
    <property type="entry name" value="Helicase_ATP-bd"/>
</dbReference>
<name>A0A3E0VMR2_9MICO</name>
<keyword evidence="4" id="KW-1185">Reference proteome</keyword>
<dbReference type="InterPro" id="IPR006935">
    <property type="entry name" value="Helicase/UvrB_N"/>
</dbReference>
<sequence>MLPSGPEGTLRGPSNRFAAGRAPPAVGTRQDRGGRPPHPRPPRLGEPPHERVVCRKVTISPAPAGRPVGTSAAEHLSPSFPERAAWGTVGKLRAWQSEALTAYFEHEPRDFLAAATPGAGKTTFALRLAAELLARKTVDRITVVAPTEHLKKQWADAAHRAGIRLDPTFKNAHGRHASHYHGVVVTYAQVATRAELHRDLTLSGRTLVILDEVHHGGDALSWGDAIREAFEPAARRLSLTGTPFRSDTAPIPFVSYLPDEHGIRTSLTDYNYGYGRALKDGVVRPVLFMVYAGHMRWRDGVGEEMEARLGEGNTKDITSQAWRTALDPKGDWIPQVLKAADRRLSEVRQSVPDAGGLVIATDHYTARAYAEVLETISGQPVTVVLSDEKEASDRIEEFSNSTRRWMVAVRMVSEGVDIPRLSVGVYATSAATPLYFAQAIGRFVRARRRGEIASIFLPNVPSLMALANTMELERDHALDRRETGDPAIDLFAPEEDMMDAANRQEKASDALQQEFSFEPLSSHATFDMVVYEGDEFGAEAIGGSDEELDFIGFPGLLEPEQVRELLQHRQAKQARRKHEPGYRAPVVESPDAAPAAPLYRTLKEQRSLLNSVVGIWAKTSGEPHGLIHAELRRVCGGPAVAQASVTQLQTRISTVRKWIGTH</sequence>
<gene>
    <name evidence="3" type="ORF">B7R54_08835</name>
</gene>
<dbReference type="SMART" id="SM00487">
    <property type="entry name" value="DEXDc"/>
    <property type="match status" value="1"/>
</dbReference>
<dbReference type="EMBL" id="NBWZ01000001">
    <property type="protein sequence ID" value="RFA11176.1"/>
    <property type="molecule type" value="Genomic_DNA"/>
</dbReference>
<organism evidence="3 4">
    <name type="scientific">Subtercola boreus</name>
    <dbReference type="NCBI Taxonomy" id="120213"/>
    <lineage>
        <taxon>Bacteria</taxon>
        <taxon>Bacillati</taxon>
        <taxon>Actinomycetota</taxon>
        <taxon>Actinomycetes</taxon>
        <taxon>Micrococcales</taxon>
        <taxon>Microbacteriaceae</taxon>
        <taxon>Subtercola</taxon>
    </lineage>
</organism>
<dbReference type="SUPFAM" id="SSF52540">
    <property type="entry name" value="P-loop containing nucleoside triphosphate hydrolases"/>
    <property type="match status" value="1"/>
</dbReference>
<dbReference type="InterPro" id="IPR050742">
    <property type="entry name" value="Helicase_Restrict-Modif_Enz"/>
</dbReference>
<dbReference type="GO" id="GO:0003677">
    <property type="term" value="F:DNA binding"/>
    <property type="evidence" value="ECO:0007669"/>
    <property type="project" value="InterPro"/>
</dbReference>
<comment type="caution">
    <text evidence="3">The sequence shown here is derived from an EMBL/GenBank/DDBJ whole genome shotgun (WGS) entry which is preliminary data.</text>
</comment>
<dbReference type="InterPro" id="IPR027417">
    <property type="entry name" value="P-loop_NTPase"/>
</dbReference>
<dbReference type="Pfam" id="PF04851">
    <property type="entry name" value="ResIII"/>
    <property type="match status" value="1"/>
</dbReference>
<evidence type="ECO:0000259" key="2">
    <source>
        <dbReference type="PROSITE" id="PS51192"/>
    </source>
</evidence>
<dbReference type="GO" id="GO:0005524">
    <property type="term" value="F:ATP binding"/>
    <property type="evidence" value="ECO:0007669"/>
    <property type="project" value="InterPro"/>
</dbReference>
<dbReference type="PROSITE" id="PS51192">
    <property type="entry name" value="HELICASE_ATP_BIND_1"/>
    <property type="match status" value="1"/>
</dbReference>
<reference evidence="3 4" key="1">
    <citation type="submission" date="2017-04" db="EMBL/GenBank/DDBJ databases">
        <title>Comparative genome analysis of Subtercola boreus.</title>
        <authorList>
            <person name="Cho Y.-J."/>
            <person name="Cho A."/>
            <person name="Kim O.-S."/>
            <person name="Lee J.-I."/>
        </authorList>
    </citation>
    <scope>NUCLEOTIDE SEQUENCE [LARGE SCALE GENOMIC DNA]</scope>
    <source>
        <strain evidence="3 4">K300</strain>
    </source>
</reference>
<dbReference type="AlphaFoldDB" id="A0A3E0VMR2"/>
<feature type="region of interest" description="Disordered" evidence="1">
    <location>
        <begin position="1"/>
        <end position="50"/>
    </location>
</feature>
<dbReference type="GO" id="GO:0016787">
    <property type="term" value="F:hydrolase activity"/>
    <property type="evidence" value="ECO:0007669"/>
    <property type="project" value="InterPro"/>
</dbReference>
<feature type="domain" description="Helicase ATP-binding" evidence="2">
    <location>
        <begin position="102"/>
        <end position="261"/>
    </location>
</feature>
<dbReference type="OrthoDB" id="5165890at2"/>
<dbReference type="PANTHER" id="PTHR47396">
    <property type="entry name" value="TYPE I RESTRICTION ENZYME ECOKI R PROTEIN"/>
    <property type="match status" value="1"/>
</dbReference>
<evidence type="ECO:0000313" key="4">
    <source>
        <dbReference type="Proteomes" id="UP000256486"/>
    </source>
</evidence>
<protein>
    <recommendedName>
        <fullName evidence="2">Helicase ATP-binding domain-containing protein</fullName>
    </recommendedName>
</protein>
<dbReference type="GO" id="GO:0005829">
    <property type="term" value="C:cytosol"/>
    <property type="evidence" value="ECO:0007669"/>
    <property type="project" value="TreeGrafter"/>
</dbReference>
<dbReference type="InterPro" id="IPR001650">
    <property type="entry name" value="Helicase_C-like"/>
</dbReference>